<organism evidence="8 9">
    <name type="scientific">Stylonychia lemnae</name>
    <name type="common">Ciliate</name>
    <dbReference type="NCBI Taxonomy" id="5949"/>
    <lineage>
        <taxon>Eukaryota</taxon>
        <taxon>Sar</taxon>
        <taxon>Alveolata</taxon>
        <taxon>Ciliophora</taxon>
        <taxon>Intramacronucleata</taxon>
        <taxon>Spirotrichea</taxon>
        <taxon>Stichotrichia</taxon>
        <taxon>Sporadotrichida</taxon>
        <taxon>Oxytrichidae</taxon>
        <taxon>Stylonychinae</taxon>
        <taxon>Stylonychia</taxon>
    </lineage>
</organism>
<dbReference type="GO" id="GO:0051123">
    <property type="term" value="P:RNA polymerase II preinitiation complex assembly"/>
    <property type="evidence" value="ECO:0007669"/>
    <property type="project" value="TreeGrafter"/>
</dbReference>
<dbReference type="GO" id="GO:0003677">
    <property type="term" value="F:DNA binding"/>
    <property type="evidence" value="ECO:0007669"/>
    <property type="project" value="TreeGrafter"/>
</dbReference>
<keyword evidence="5" id="KW-0539">Nucleus</keyword>
<dbReference type="GO" id="GO:0000124">
    <property type="term" value="C:SAGA complex"/>
    <property type="evidence" value="ECO:0007669"/>
    <property type="project" value="InterPro"/>
</dbReference>
<feature type="region of interest" description="Disordered" evidence="6">
    <location>
        <begin position="1"/>
        <end position="74"/>
    </location>
</feature>
<dbReference type="InterPro" id="IPR003228">
    <property type="entry name" value="TFIID_TAF12_dom"/>
</dbReference>
<gene>
    <name evidence="8" type="primary">Contig13698.g14608</name>
    <name evidence="8" type="ORF">STYLEM_7990</name>
</gene>
<dbReference type="OrthoDB" id="2193432at2759"/>
<evidence type="ECO:0000256" key="4">
    <source>
        <dbReference type="ARBA" id="ARBA00023163"/>
    </source>
</evidence>
<dbReference type="InParanoid" id="A0A078A9Q3"/>
<evidence type="ECO:0000313" key="8">
    <source>
        <dbReference type="EMBL" id="CDW79005.1"/>
    </source>
</evidence>
<dbReference type="InterPro" id="IPR037794">
    <property type="entry name" value="TAF12"/>
</dbReference>
<dbReference type="SUPFAM" id="SSF47113">
    <property type="entry name" value="Histone-fold"/>
    <property type="match status" value="1"/>
</dbReference>
<dbReference type="EMBL" id="CCKQ01007611">
    <property type="protein sequence ID" value="CDW79005.1"/>
    <property type="molecule type" value="Genomic_DNA"/>
</dbReference>
<dbReference type="GO" id="GO:0005669">
    <property type="term" value="C:transcription factor TFIID complex"/>
    <property type="evidence" value="ECO:0007669"/>
    <property type="project" value="InterPro"/>
</dbReference>
<evidence type="ECO:0000313" key="9">
    <source>
        <dbReference type="Proteomes" id="UP000039865"/>
    </source>
</evidence>
<dbReference type="Pfam" id="PF03847">
    <property type="entry name" value="TFIID_20kDa"/>
    <property type="match status" value="1"/>
</dbReference>
<dbReference type="Proteomes" id="UP000039865">
    <property type="component" value="Unassembled WGS sequence"/>
</dbReference>
<dbReference type="PANTHER" id="PTHR12264">
    <property type="entry name" value="TRANSCRIPTION INITIATION FACTOR TFIID SUBUNIT 12"/>
    <property type="match status" value="1"/>
</dbReference>
<dbReference type="PANTHER" id="PTHR12264:SF21">
    <property type="entry name" value="TRANSCRIPTION INITIATION FACTOR TFIID SUBUNIT 12"/>
    <property type="match status" value="1"/>
</dbReference>
<keyword evidence="8" id="KW-0396">Initiation factor</keyword>
<dbReference type="GO" id="GO:0003743">
    <property type="term" value="F:translation initiation factor activity"/>
    <property type="evidence" value="ECO:0007669"/>
    <property type="project" value="UniProtKB-KW"/>
</dbReference>
<accession>A0A078A9Q3</accession>
<dbReference type="AlphaFoldDB" id="A0A078A9Q3"/>
<comment type="similarity">
    <text evidence="2">Belongs to the TAF12 family.</text>
</comment>
<dbReference type="CDD" id="cd07981">
    <property type="entry name" value="HFD_TAF12"/>
    <property type="match status" value="1"/>
</dbReference>
<protein>
    <submittedName>
        <fullName evidence="8">Transcription initiation factor tfiid subunit 12</fullName>
    </submittedName>
</protein>
<dbReference type="GO" id="GO:0017025">
    <property type="term" value="F:TBP-class protein binding"/>
    <property type="evidence" value="ECO:0007669"/>
    <property type="project" value="TreeGrafter"/>
</dbReference>
<comment type="subcellular location">
    <subcellularLocation>
        <location evidence="1">Nucleus</location>
    </subcellularLocation>
</comment>
<keyword evidence="8" id="KW-0648">Protein biosynthesis</keyword>
<dbReference type="Gene3D" id="1.10.20.10">
    <property type="entry name" value="Histone, subunit A"/>
    <property type="match status" value="1"/>
</dbReference>
<feature type="domain" description="Transcription initiation factor TFIID subunit 12" evidence="7">
    <location>
        <begin position="110"/>
        <end position="173"/>
    </location>
</feature>
<dbReference type="InterPro" id="IPR009072">
    <property type="entry name" value="Histone-fold"/>
</dbReference>
<evidence type="ECO:0000256" key="3">
    <source>
        <dbReference type="ARBA" id="ARBA00023015"/>
    </source>
</evidence>
<feature type="compositionally biased region" description="Pro residues" evidence="6">
    <location>
        <begin position="63"/>
        <end position="73"/>
    </location>
</feature>
<name>A0A078A9Q3_STYLE</name>
<keyword evidence="4" id="KW-0804">Transcription</keyword>
<evidence type="ECO:0000256" key="1">
    <source>
        <dbReference type="ARBA" id="ARBA00004123"/>
    </source>
</evidence>
<keyword evidence="3" id="KW-0805">Transcription regulation</keyword>
<keyword evidence="9" id="KW-1185">Reference proteome</keyword>
<evidence type="ECO:0000256" key="6">
    <source>
        <dbReference type="SAM" id="MobiDB-lite"/>
    </source>
</evidence>
<sequence>MNRQDDGNFQQPGNLPGQKQRPEADSNYIIQQQKQQYYLQQQIKGQDPRKIVQPGPYSQHPSYYPPTQRPPVMPQDYQNQMMMQQHQQMTMQQQQMSNQNSNQLIGPIDIKGLTQKISTKEVFDNQVEKTLAHLADDFVKTVAEFSCKLAKHRGSETLEKEDIKFAIEKLYNISIPIKPNLEKQSNQALTQQVTGSSHMTSNYKNNIILTKKANEQSGNI</sequence>
<evidence type="ECO:0000256" key="2">
    <source>
        <dbReference type="ARBA" id="ARBA00007530"/>
    </source>
</evidence>
<evidence type="ECO:0000259" key="7">
    <source>
        <dbReference type="Pfam" id="PF03847"/>
    </source>
</evidence>
<feature type="compositionally biased region" description="Low complexity" evidence="6">
    <location>
        <begin position="28"/>
        <end position="45"/>
    </location>
</feature>
<reference evidence="8 9" key="1">
    <citation type="submission" date="2014-06" db="EMBL/GenBank/DDBJ databases">
        <authorList>
            <person name="Swart Estienne"/>
        </authorList>
    </citation>
    <scope>NUCLEOTIDE SEQUENCE [LARGE SCALE GENOMIC DNA]</scope>
    <source>
        <strain evidence="8 9">130c</strain>
    </source>
</reference>
<proteinExistence type="inferred from homology"/>
<evidence type="ECO:0000256" key="5">
    <source>
        <dbReference type="ARBA" id="ARBA00023242"/>
    </source>
</evidence>
<dbReference type="GO" id="GO:0046982">
    <property type="term" value="F:protein heterodimerization activity"/>
    <property type="evidence" value="ECO:0007669"/>
    <property type="project" value="InterPro"/>
</dbReference>